<organism evidence="11 12">
    <name type="scientific">Fontimonas thermophila</name>
    <dbReference type="NCBI Taxonomy" id="1076937"/>
    <lineage>
        <taxon>Bacteria</taxon>
        <taxon>Pseudomonadati</taxon>
        <taxon>Pseudomonadota</taxon>
        <taxon>Gammaproteobacteria</taxon>
        <taxon>Nevskiales</taxon>
        <taxon>Nevskiaceae</taxon>
        <taxon>Fontimonas</taxon>
    </lineage>
</organism>
<dbReference type="InterPro" id="IPR050790">
    <property type="entry name" value="ExbB/TolQ_transport"/>
</dbReference>
<evidence type="ECO:0000256" key="1">
    <source>
        <dbReference type="ARBA" id="ARBA00004651"/>
    </source>
</evidence>
<keyword evidence="12" id="KW-1185">Reference proteome</keyword>
<evidence type="ECO:0000256" key="7">
    <source>
        <dbReference type="ARBA" id="ARBA00023136"/>
    </source>
</evidence>
<keyword evidence="4 9" id="KW-0812">Transmembrane</keyword>
<evidence type="ECO:0000256" key="9">
    <source>
        <dbReference type="SAM" id="Phobius"/>
    </source>
</evidence>
<evidence type="ECO:0000256" key="8">
    <source>
        <dbReference type="RuleBase" id="RU004057"/>
    </source>
</evidence>
<name>A0A1I2KF28_9GAMM</name>
<evidence type="ECO:0000256" key="3">
    <source>
        <dbReference type="ARBA" id="ARBA00022475"/>
    </source>
</evidence>
<dbReference type="Proteomes" id="UP000199771">
    <property type="component" value="Unassembled WGS sequence"/>
</dbReference>
<dbReference type="Pfam" id="PF01618">
    <property type="entry name" value="MotA_ExbB"/>
    <property type="match status" value="1"/>
</dbReference>
<feature type="domain" description="MotA/TolQ/ExbB proton channel" evidence="10">
    <location>
        <begin position="70"/>
        <end position="192"/>
    </location>
</feature>
<evidence type="ECO:0000313" key="11">
    <source>
        <dbReference type="EMBL" id="SFF63711.1"/>
    </source>
</evidence>
<reference evidence="11 12" key="1">
    <citation type="submission" date="2016-10" db="EMBL/GenBank/DDBJ databases">
        <authorList>
            <person name="de Groot N.N."/>
        </authorList>
    </citation>
    <scope>NUCLEOTIDE SEQUENCE [LARGE SCALE GENOMIC DNA]</scope>
    <source>
        <strain evidence="11 12">DSM 23609</strain>
    </source>
</reference>
<gene>
    <name evidence="11" type="ORF">SAMN04488120_11520</name>
</gene>
<evidence type="ECO:0000313" key="12">
    <source>
        <dbReference type="Proteomes" id="UP000199771"/>
    </source>
</evidence>
<keyword evidence="3" id="KW-1003">Cell membrane</keyword>
<evidence type="ECO:0000256" key="5">
    <source>
        <dbReference type="ARBA" id="ARBA00022927"/>
    </source>
</evidence>
<keyword evidence="2 8" id="KW-0813">Transport</keyword>
<keyword evidence="7 9" id="KW-0472">Membrane</keyword>
<dbReference type="GO" id="GO:0017038">
    <property type="term" value="P:protein import"/>
    <property type="evidence" value="ECO:0007669"/>
    <property type="project" value="TreeGrafter"/>
</dbReference>
<dbReference type="STRING" id="1076937.SAMN04488120_11520"/>
<accession>A0A1I2KF28</accession>
<comment type="similarity">
    <text evidence="8">Belongs to the exbB/tolQ family.</text>
</comment>
<evidence type="ECO:0000256" key="6">
    <source>
        <dbReference type="ARBA" id="ARBA00022989"/>
    </source>
</evidence>
<keyword evidence="6 9" id="KW-1133">Transmembrane helix</keyword>
<comment type="subcellular location">
    <subcellularLocation>
        <location evidence="1">Cell membrane</location>
        <topology evidence="1">Multi-pass membrane protein</topology>
    </subcellularLocation>
    <subcellularLocation>
        <location evidence="8">Membrane</location>
        <topology evidence="8">Multi-pass membrane protein</topology>
    </subcellularLocation>
</comment>
<dbReference type="PANTHER" id="PTHR30625">
    <property type="entry name" value="PROTEIN TOLQ"/>
    <property type="match status" value="1"/>
</dbReference>
<feature type="transmembrane region" description="Helical" evidence="9">
    <location>
        <begin position="154"/>
        <end position="176"/>
    </location>
</feature>
<keyword evidence="5 8" id="KW-0653">Protein transport</keyword>
<dbReference type="PANTHER" id="PTHR30625:SF15">
    <property type="entry name" value="BIOPOLYMER TRANSPORT PROTEIN EXBB"/>
    <property type="match status" value="1"/>
</dbReference>
<sequence length="207" mass="22324">MLAQWLQLGGVAMLLLVALSLVASTLILVKLWEFWEWRLPRGDRVARALDAWRRRCPEQALAQLAGERTPLAGVLATAIAALAEPGVREEQARERAAQDAVARLERMRSGLGALELIGQIAPLLGLFGTVLGMIEAFRALEASGGEVRPELLAGGIWQALLTTAAGLAIAMPVLAVQNALERVVERHRLAMEAALTQLFTRPRADAA</sequence>
<evidence type="ECO:0000259" key="10">
    <source>
        <dbReference type="Pfam" id="PF01618"/>
    </source>
</evidence>
<feature type="transmembrane region" description="Helical" evidence="9">
    <location>
        <begin position="6"/>
        <end position="29"/>
    </location>
</feature>
<feature type="transmembrane region" description="Helical" evidence="9">
    <location>
        <begin position="113"/>
        <end position="134"/>
    </location>
</feature>
<proteinExistence type="inferred from homology"/>
<dbReference type="OrthoDB" id="4045at2"/>
<evidence type="ECO:0000256" key="2">
    <source>
        <dbReference type="ARBA" id="ARBA00022448"/>
    </source>
</evidence>
<protein>
    <submittedName>
        <fullName evidence="11">Outer membrane transport energization protein ExbB</fullName>
    </submittedName>
</protein>
<dbReference type="EMBL" id="FOOC01000015">
    <property type="protein sequence ID" value="SFF63711.1"/>
    <property type="molecule type" value="Genomic_DNA"/>
</dbReference>
<dbReference type="GO" id="GO:0005886">
    <property type="term" value="C:plasma membrane"/>
    <property type="evidence" value="ECO:0007669"/>
    <property type="project" value="UniProtKB-SubCell"/>
</dbReference>
<dbReference type="AlphaFoldDB" id="A0A1I2KF28"/>
<evidence type="ECO:0000256" key="4">
    <source>
        <dbReference type="ARBA" id="ARBA00022692"/>
    </source>
</evidence>
<dbReference type="RefSeq" id="WP_091535460.1">
    <property type="nucleotide sequence ID" value="NZ_FOOC01000015.1"/>
</dbReference>
<dbReference type="InterPro" id="IPR002898">
    <property type="entry name" value="MotA_ExbB_proton_chnl"/>
</dbReference>